<organism evidence="2 3">
    <name type="scientific">Variovorax humicola</name>
    <dbReference type="NCBI Taxonomy" id="1769758"/>
    <lineage>
        <taxon>Bacteria</taxon>
        <taxon>Pseudomonadati</taxon>
        <taxon>Pseudomonadota</taxon>
        <taxon>Betaproteobacteria</taxon>
        <taxon>Burkholderiales</taxon>
        <taxon>Comamonadaceae</taxon>
        <taxon>Variovorax</taxon>
    </lineage>
</organism>
<keyword evidence="3" id="KW-1185">Reference proteome</keyword>
<feature type="transmembrane region" description="Helical" evidence="1">
    <location>
        <begin position="147"/>
        <end position="172"/>
    </location>
</feature>
<gene>
    <name evidence="2" type="ORF">WKW80_22955</name>
</gene>
<dbReference type="EMBL" id="JBBKZV010000017">
    <property type="protein sequence ID" value="MEJ8824854.1"/>
    <property type="molecule type" value="Genomic_DNA"/>
</dbReference>
<evidence type="ECO:0000313" key="2">
    <source>
        <dbReference type="EMBL" id="MEJ8824854.1"/>
    </source>
</evidence>
<evidence type="ECO:0000313" key="3">
    <source>
        <dbReference type="Proteomes" id="UP001363010"/>
    </source>
</evidence>
<accession>A0ABU8W5P2</accession>
<dbReference type="RefSeq" id="WP_340365879.1">
    <property type="nucleotide sequence ID" value="NZ_JBBKZV010000017.1"/>
</dbReference>
<keyword evidence="1" id="KW-0812">Transmembrane</keyword>
<feature type="transmembrane region" description="Helical" evidence="1">
    <location>
        <begin position="44"/>
        <end position="65"/>
    </location>
</feature>
<dbReference type="Proteomes" id="UP001363010">
    <property type="component" value="Unassembled WGS sequence"/>
</dbReference>
<protein>
    <recommendedName>
        <fullName evidence="4">Ion channel</fullName>
    </recommendedName>
</protein>
<reference evidence="2 3" key="1">
    <citation type="submission" date="2024-03" db="EMBL/GenBank/DDBJ databases">
        <title>Novel species of the genus Variovorax.</title>
        <authorList>
            <person name="Liu Q."/>
            <person name="Xin Y.-H."/>
        </authorList>
    </citation>
    <scope>NUCLEOTIDE SEQUENCE [LARGE SCALE GENOMIC DNA]</scope>
    <source>
        <strain evidence="2 3">KACC 18501</strain>
    </source>
</reference>
<evidence type="ECO:0008006" key="4">
    <source>
        <dbReference type="Google" id="ProtNLM"/>
    </source>
</evidence>
<dbReference type="SUPFAM" id="SSF81324">
    <property type="entry name" value="Voltage-gated potassium channels"/>
    <property type="match status" value="1"/>
</dbReference>
<proteinExistence type="predicted"/>
<keyword evidence="1" id="KW-1133">Transmembrane helix</keyword>
<evidence type="ECO:0000256" key="1">
    <source>
        <dbReference type="SAM" id="Phobius"/>
    </source>
</evidence>
<sequence>MADAAVDPEFPLRKIASATSSDLSGLRPALVENVLTQALPLPDIMFGGSVLVFVIMTHAFWMRFITRTFAERSSALLQQHGSMWRVDLLFIAMVMMLLALHLAEVMIWSAALVFGDIVDTWSSAAYFAANCYTALGEPFSLPRSWRIVAPIIGMSGIFAFAWTASVLVNFVARYDALRARVLAAACPARARATLDGNIDDHT</sequence>
<comment type="caution">
    <text evidence="2">The sequence shown here is derived from an EMBL/GenBank/DDBJ whole genome shotgun (WGS) entry which is preliminary data.</text>
</comment>
<feature type="transmembrane region" description="Helical" evidence="1">
    <location>
        <begin position="86"/>
        <end position="114"/>
    </location>
</feature>
<keyword evidence="1" id="KW-0472">Membrane</keyword>
<name>A0ABU8W5P2_9BURK</name>